<feature type="transmembrane region" description="Helical" evidence="1">
    <location>
        <begin position="70"/>
        <end position="96"/>
    </location>
</feature>
<dbReference type="GO" id="GO:0005227">
    <property type="term" value="F:calcium-activated cation channel activity"/>
    <property type="evidence" value="ECO:0007669"/>
    <property type="project" value="InterPro"/>
</dbReference>
<gene>
    <name evidence="3" type="ORF">GMDG_07473</name>
</gene>
<protein>
    <recommendedName>
        <fullName evidence="2">CSC1/OSCA1-like 7TM region domain-containing protein</fullName>
    </recommendedName>
</protein>
<evidence type="ECO:0000256" key="1">
    <source>
        <dbReference type="SAM" id="Phobius"/>
    </source>
</evidence>
<evidence type="ECO:0000259" key="2">
    <source>
        <dbReference type="Pfam" id="PF02714"/>
    </source>
</evidence>
<reference evidence="4" key="1">
    <citation type="submission" date="2010-09" db="EMBL/GenBank/DDBJ databases">
        <title>The genome sequence of Geomyces destructans 20631-21.</title>
        <authorList>
            <consortium name="The Broad Institute Genome Sequencing Platform"/>
            <person name="Cuomo C.A."/>
            <person name="Blehert D.S."/>
            <person name="Lorch J.M."/>
            <person name="Young S.K."/>
            <person name="Zeng Q."/>
            <person name="Gargeya S."/>
            <person name="Fitzgerald M."/>
            <person name="Haas B."/>
            <person name="Abouelleil A."/>
            <person name="Alvarado L."/>
            <person name="Arachchi H.M."/>
            <person name="Berlin A."/>
            <person name="Brown A."/>
            <person name="Chapman S.B."/>
            <person name="Chen Z."/>
            <person name="Dunbar C."/>
            <person name="Freedman E."/>
            <person name="Gearin G."/>
            <person name="Gellesch M."/>
            <person name="Goldberg J."/>
            <person name="Griggs A."/>
            <person name="Gujja S."/>
            <person name="Heiman D."/>
            <person name="Howarth C."/>
            <person name="Larson L."/>
            <person name="Lui A."/>
            <person name="MacDonald P.J.P."/>
            <person name="Montmayeur A."/>
            <person name="Murphy C."/>
            <person name="Neiman D."/>
            <person name="Pearson M."/>
            <person name="Priest M."/>
            <person name="Roberts A."/>
            <person name="Saif S."/>
            <person name="Shea T."/>
            <person name="Shenoy N."/>
            <person name="Sisk P."/>
            <person name="Stolte C."/>
            <person name="Sykes S."/>
            <person name="Wortman J."/>
            <person name="Nusbaum C."/>
            <person name="Birren B."/>
        </authorList>
    </citation>
    <scope>NUCLEOTIDE SEQUENCE [LARGE SCALE GENOMIC DNA]</scope>
    <source>
        <strain evidence="4">ATCC MYA-4855 / 20631-21</strain>
    </source>
</reference>
<dbReference type="InterPro" id="IPR045122">
    <property type="entry name" value="Csc1-like"/>
</dbReference>
<keyword evidence="1" id="KW-0472">Membrane</keyword>
<dbReference type="PANTHER" id="PTHR13018:SF26">
    <property type="entry name" value="DOMAIN PROTEIN, PUTATIVE (AFU_ORTHOLOGUE AFUA_5G10920)-RELATED"/>
    <property type="match status" value="1"/>
</dbReference>
<dbReference type="HOGENOM" id="CLU_2264871_0_0_1"/>
<dbReference type="Pfam" id="PF02714">
    <property type="entry name" value="RSN1_7TM"/>
    <property type="match status" value="1"/>
</dbReference>
<keyword evidence="1" id="KW-1133">Transmembrane helix</keyword>
<dbReference type="GO" id="GO:0005886">
    <property type="term" value="C:plasma membrane"/>
    <property type="evidence" value="ECO:0007669"/>
    <property type="project" value="TreeGrafter"/>
</dbReference>
<dbReference type="VEuPathDB" id="FungiDB:GMDG_07473"/>
<dbReference type="InParanoid" id="L8FYJ4"/>
<keyword evidence="4" id="KW-1185">Reference proteome</keyword>
<dbReference type="AlphaFoldDB" id="L8FYJ4"/>
<proteinExistence type="predicted"/>
<name>L8FYJ4_PSED2</name>
<evidence type="ECO:0000313" key="3">
    <source>
        <dbReference type="EMBL" id="ELR05553.1"/>
    </source>
</evidence>
<dbReference type="Proteomes" id="UP000011064">
    <property type="component" value="Unassembled WGS sequence"/>
</dbReference>
<feature type="domain" description="CSC1/OSCA1-like 7TM region" evidence="2">
    <location>
        <begin position="1"/>
        <end position="95"/>
    </location>
</feature>
<organism evidence="3 4">
    <name type="scientific">Pseudogymnoascus destructans (strain ATCC MYA-4855 / 20631-21)</name>
    <name type="common">Bat white-nose syndrome fungus</name>
    <name type="synonym">Geomyces destructans</name>
    <dbReference type="NCBI Taxonomy" id="658429"/>
    <lineage>
        <taxon>Eukaryota</taxon>
        <taxon>Fungi</taxon>
        <taxon>Dikarya</taxon>
        <taxon>Ascomycota</taxon>
        <taxon>Pezizomycotina</taxon>
        <taxon>Leotiomycetes</taxon>
        <taxon>Thelebolales</taxon>
        <taxon>Thelebolaceae</taxon>
        <taxon>Pseudogymnoascus</taxon>
    </lineage>
</organism>
<dbReference type="InterPro" id="IPR003864">
    <property type="entry name" value="CSC1/OSCA1-like_7TM"/>
</dbReference>
<evidence type="ECO:0000313" key="4">
    <source>
        <dbReference type="Proteomes" id="UP000011064"/>
    </source>
</evidence>
<feature type="transmembrane region" description="Helical" evidence="1">
    <location>
        <begin position="25"/>
        <end position="50"/>
    </location>
</feature>
<sequence length="103" mass="11030">MRILAKLSGEPTLARVELFTQNAYFAFQVVQVFLVMTIGSAALSVAQQIAQNPGSVTSLLATKLPLASNFYISYFILQGLTIASGVVSQVIGFFCCSSALRGY</sequence>
<dbReference type="PANTHER" id="PTHR13018">
    <property type="entry name" value="PROBABLE MEMBRANE PROTEIN DUF221-RELATED"/>
    <property type="match status" value="1"/>
</dbReference>
<keyword evidence="1" id="KW-0812">Transmembrane</keyword>
<dbReference type="EMBL" id="GL573396">
    <property type="protein sequence ID" value="ELR05553.1"/>
    <property type="molecule type" value="Genomic_DNA"/>
</dbReference>
<accession>L8FYJ4</accession>